<dbReference type="RefSeq" id="WP_140998776.1">
    <property type="nucleotide sequence ID" value="NZ_VDCZ01000011.1"/>
</dbReference>
<keyword evidence="1" id="KW-0597">Phosphoprotein</keyword>
<organism evidence="3 4">
    <name type="scientific">Flavobacterium profundi</name>
    <dbReference type="NCBI Taxonomy" id="1774945"/>
    <lineage>
        <taxon>Bacteria</taxon>
        <taxon>Pseudomonadati</taxon>
        <taxon>Bacteroidota</taxon>
        <taxon>Flavobacteriia</taxon>
        <taxon>Flavobacteriales</taxon>
        <taxon>Flavobacteriaceae</taxon>
        <taxon>Flavobacterium</taxon>
    </lineage>
</organism>
<dbReference type="PROSITE" id="PS50110">
    <property type="entry name" value="RESPONSE_REGULATORY"/>
    <property type="match status" value="1"/>
</dbReference>
<dbReference type="Pfam" id="PF00072">
    <property type="entry name" value="Response_reg"/>
    <property type="match status" value="1"/>
</dbReference>
<dbReference type="Proteomes" id="UP000431264">
    <property type="component" value="Unassembled WGS sequence"/>
</dbReference>
<dbReference type="SMART" id="SM00448">
    <property type="entry name" value="REC"/>
    <property type="match status" value="1"/>
</dbReference>
<sequence length="137" mass="16051">MNRQLNSIMLIDDSKFDNFFHERIIKKSECAKEIITYESATKALEYLKNETIPPDLIFLDINMPTMNGWEFLEAYEKLENEYKTKVIISMLTTSSNPEDIAKAKEFNPPLKEFKTKPLTSKILSKIIEDYFENEKAI</sequence>
<evidence type="ECO:0000256" key="1">
    <source>
        <dbReference type="PROSITE-ProRule" id="PRU00169"/>
    </source>
</evidence>
<reference evidence="4" key="1">
    <citation type="submission" date="2019-05" db="EMBL/GenBank/DDBJ databases">
        <title>Flavobacterium profundi sp. nov., isolated from a deep-sea seamount.</title>
        <authorList>
            <person name="Zhang D.-C."/>
        </authorList>
    </citation>
    <scope>NUCLEOTIDE SEQUENCE [LARGE SCALE GENOMIC DNA]</scope>
    <source>
        <strain evidence="4">TP390</strain>
    </source>
</reference>
<dbReference type="OrthoDB" id="673128at2"/>
<dbReference type="PANTHER" id="PTHR44520:SF2">
    <property type="entry name" value="RESPONSE REGULATOR RCP1"/>
    <property type="match status" value="1"/>
</dbReference>
<dbReference type="SUPFAM" id="SSF52172">
    <property type="entry name" value="CheY-like"/>
    <property type="match status" value="1"/>
</dbReference>
<evidence type="ECO:0000313" key="3">
    <source>
        <dbReference type="EMBL" id="MVO10349.1"/>
    </source>
</evidence>
<dbReference type="Gene3D" id="3.40.50.2300">
    <property type="match status" value="1"/>
</dbReference>
<keyword evidence="4" id="KW-1185">Reference proteome</keyword>
<dbReference type="EMBL" id="WQLW01000011">
    <property type="protein sequence ID" value="MVO10349.1"/>
    <property type="molecule type" value="Genomic_DNA"/>
</dbReference>
<dbReference type="AlphaFoldDB" id="A0A6I4ITY6"/>
<feature type="modified residue" description="4-aspartylphosphate" evidence="1">
    <location>
        <position position="60"/>
    </location>
</feature>
<dbReference type="PANTHER" id="PTHR44520">
    <property type="entry name" value="RESPONSE REGULATOR RCP1-RELATED"/>
    <property type="match status" value="1"/>
</dbReference>
<gene>
    <name evidence="3" type="ORF">GOQ30_14340</name>
</gene>
<name>A0A6I4ITY6_9FLAO</name>
<evidence type="ECO:0000259" key="2">
    <source>
        <dbReference type="PROSITE" id="PS50110"/>
    </source>
</evidence>
<evidence type="ECO:0000313" key="4">
    <source>
        <dbReference type="Proteomes" id="UP000431264"/>
    </source>
</evidence>
<proteinExistence type="predicted"/>
<protein>
    <submittedName>
        <fullName evidence="3">Response regulator</fullName>
    </submittedName>
</protein>
<comment type="caution">
    <text evidence="3">The sequence shown here is derived from an EMBL/GenBank/DDBJ whole genome shotgun (WGS) entry which is preliminary data.</text>
</comment>
<dbReference type="InterPro" id="IPR001789">
    <property type="entry name" value="Sig_transdc_resp-reg_receiver"/>
</dbReference>
<feature type="domain" description="Response regulatory" evidence="2">
    <location>
        <begin position="7"/>
        <end position="131"/>
    </location>
</feature>
<dbReference type="InterPro" id="IPR052893">
    <property type="entry name" value="TCS_response_regulator"/>
</dbReference>
<accession>A0A6I4ITY6</accession>
<dbReference type="InterPro" id="IPR011006">
    <property type="entry name" value="CheY-like_superfamily"/>
</dbReference>
<dbReference type="GO" id="GO:0000160">
    <property type="term" value="P:phosphorelay signal transduction system"/>
    <property type="evidence" value="ECO:0007669"/>
    <property type="project" value="InterPro"/>
</dbReference>